<dbReference type="Gene3D" id="2.40.30.170">
    <property type="match status" value="1"/>
</dbReference>
<evidence type="ECO:0000313" key="5">
    <source>
        <dbReference type="Proteomes" id="UP000003505"/>
    </source>
</evidence>
<evidence type="ECO:0000256" key="1">
    <source>
        <dbReference type="ARBA" id="ARBA00004196"/>
    </source>
</evidence>
<proteinExistence type="predicted"/>
<name>C9LTR5_SELS3</name>
<gene>
    <name evidence="4" type="ORF">SELSPUOL_01076</name>
</gene>
<comment type="subcellular location">
    <subcellularLocation>
        <location evidence="1">Cell envelope</location>
    </subcellularLocation>
</comment>
<keyword evidence="3" id="KW-0812">Transmembrane</keyword>
<dbReference type="GO" id="GO:0042597">
    <property type="term" value="C:periplasmic space"/>
    <property type="evidence" value="ECO:0007669"/>
    <property type="project" value="UniProtKB-SubCell"/>
</dbReference>
<evidence type="ECO:0000256" key="3">
    <source>
        <dbReference type="SAM" id="Phobius"/>
    </source>
</evidence>
<protein>
    <recommendedName>
        <fullName evidence="6">Auxiliary transport protein, membrane fusion protein (MFP) family protein</fullName>
    </recommendedName>
</protein>
<dbReference type="PANTHER" id="PTHR32347">
    <property type="entry name" value="EFFLUX SYSTEM COMPONENT YKNX-RELATED"/>
    <property type="match status" value="1"/>
</dbReference>
<sequence>MIFVEIDVTKKAIRFLQFSLLGLLTLAALTIGGIWLYQRSHNIVTLEDAQVKSALVPAKAKADGTIAEILVADGAHVEAGDVIAHIKVNVTDEDIAQLQQNVTLAKQSLENLQKGIAVTQPVVNEAPSAAVDTEAARARMERMNELYAMGAISAVKRDEAEAAYNAAVASSQAHAPSSSYRTVLQSASPEQIKQAELFLKQAEIALAKAQQDKAGTDIIAPASGTLYLAEDIAAESKISAGQTFANIGNAKDLWLEAILNDDQKTKVRLGQFASYRLGGRDIQGTVQDIEEPDADEGDETVSGKVRVRISVPEETGEGIQPGMKVSVRLSP</sequence>
<keyword evidence="3" id="KW-1133">Transmembrane helix</keyword>
<comment type="caution">
    <text evidence="4">The sequence shown here is derived from an EMBL/GenBank/DDBJ whole genome shotgun (WGS) entry which is preliminary data.</text>
</comment>
<dbReference type="STRING" id="546271.Selsp_1166"/>
<dbReference type="SUPFAM" id="SSF111369">
    <property type="entry name" value="HlyD-like secretion proteins"/>
    <property type="match status" value="1"/>
</dbReference>
<dbReference type="AlphaFoldDB" id="C9LTR5"/>
<feature type="transmembrane region" description="Helical" evidence="3">
    <location>
        <begin position="12"/>
        <end position="37"/>
    </location>
</feature>
<evidence type="ECO:0008006" key="6">
    <source>
        <dbReference type="Google" id="ProtNLM"/>
    </source>
</evidence>
<dbReference type="EMBL" id="ACKP02000015">
    <property type="protein sequence ID" value="EEX77799.1"/>
    <property type="molecule type" value="Genomic_DNA"/>
</dbReference>
<organism evidence="4 5">
    <name type="scientific">Selenomonas sputigena (strain ATCC 35185 / DSM 20758 / CCUG 44933 / VPI D19B-28)</name>
    <dbReference type="NCBI Taxonomy" id="546271"/>
    <lineage>
        <taxon>Bacteria</taxon>
        <taxon>Bacillati</taxon>
        <taxon>Bacillota</taxon>
        <taxon>Negativicutes</taxon>
        <taxon>Selenomonadales</taxon>
        <taxon>Selenomonadaceae</taxon>
        <taxon>Selenomonas</taxon>
    </lineage>
</organism>
<keyword evidence="2" id="KW-0175">Coiled coil</keyword>
<evidence type="ECO:0000313" key="4">
    <source>
        <dbReference type="EMBL" id="EEX77799.1"/>
    </source>
</evidence>
<dbReference type="InterPro" id="IPR050465">
    <property type="entry name" value="UPF0194_transport"/>
</dbReference>
<dbReference type="Proteomes" id="UP000003505">
    <property type="component" value="Unassembled WGS sequence"/>
</dbReference>
<dbReference type="OrthoDB" id="1668946at2"/>
<dbReference type="eggNOG" id="COG1566">
    <property type="taxonomic scope" value="Bacteria"/>
</dbReference>
<dbReference type="Gene3D" id="2.40.50.100">
    <property type="match status" value="1"/>
</dbReference>
<evidence type="ECO:0000256" key="2">
    <source>
        <dbReference type="ARBA" id="ARBA00023054"/>
    </source>
</evidence>
<accession>C9LTR5</accession>
<keyword evidence="3" id="KW-0472">Membrane</keyword>
<dbReference type="PANTHER" id="PTHR32347:SF29">
    <property type="entry name" value="UPF0194 MEMBRANE PROTEIN YBHG"/>
    <property type="match status" value="1"/>
</dbReference>
<reference evidence="4 5" key="1">
    <citation type="submission" date="2009-09" db="EMBL/GenBank/DDBJ databases">
        <authorList>
            <person name="Weinstock G."/>
            <person name="Sodergren E."/>
            <person name="Clifton S."/>
            <person name="Fulton L."/>
            <person name="Fulton B."/>
            <person name="Courtney L."/>
            <person name="Fronick C."/>
            <person name="Harrison M."/>
            <person name="Strong C."/>
            <person name="Farmer C."/>
            <person name="Delahaunty K."/>
            <person name="Markovic C."/>
            <person name="Hall O."/>
            <person name="Minx P."/>
            <person name="Tomlinson C."/>
            <person name="Mitreva M."/>
            <person name="Nelson J."/>
            <person name="Hou S."/>
            <person name="Wollam A."/>
            <person name="Pepin K.H."/>
            <person name="Johnson M."/>
            <person name="Bhonagiri V."/>
            <person name="Nash W.E."/>
            <person name="Warren W."/>
            <person name="Chinwalla A."/>
            <person name="Mardis E.R."/>
            <person name="Wilson R.K."/>
        </authorList>
    </citation>
    <scope>NUCLEOTIDE SEQUENCE [LARGE SCALE GENOMIC DNA]</scope>
    <source>
        <strain evidence="5">ATCC 35185 / DSM 20758 / VPI D19B-28</strain>
    </source>
</reference>